<dbReference type="EMBL" id="LAZR01045259">
    <property type="protein sequence ID" value="KKK99302.1"/>
    <property type="molecule type" value="Genomic_DNA"/>
</dbReference>
<protein>
    <submittedName>
        <fullName evidence="1">Uncharacterized protein</fullName>
    </submittedName>
</protein>
<name>A0A0F8ZZ90_9ZZZZ</name>
<sequence>MTSELLDENRRINLYLSGDITITSTHRRSTQNFNVNRKFTSHARKGYRIKKSTRRALMSSAFLLFVKKQHK</sequence>
<feature type="non-terminal residue" evidence="1">
    <location>
        <position position="71"/>
    </location>
</feature>
<comment type="caution">
    <text evidence="1">The sequence shown here is derived from an EMBL/GenBank/DDBJ whole genome shotgun (WGS) entry which is preliminary data.</text>
</comment>
<dbReference type="AlphaFoldDB" id="A0A0F8ZZ90"/>
<accession>A0A0F8ZZ90</accession>
<reference evidence="1" key="1">
    <citation type="journal article" date="2015" name="Nature">
        <title>Complex archaea that bridge the gap between prokaryotes and eukaryotes.</title>
        <authorList>
            <person name="Spang A."/>
            <person name="Saw J.H."/>
            <person name="Jorgensen S.L."/>
            <person name="Zaremba-Niedzwiedzka K."/>
            <person name="Martijn J."/>
            <person name="Lind A.E."/>
            <person name="van Eijk R."/>
            <person name="Schleper C."/>
            <person name="Guy L."/>
            <person name="Ettema T.J."/>
        </authorList>
    </citation>
    <scope>NUCLEOTIDE SEQUENCE</scope>
</reference>
<proteinExistence type="predicted"/>
<evidence type="ECO:0000313" key="1">
    <source>
        <dbReference type="EMBL" id="KKK99302.1"/>
    </source>
</evidence>
<organism evidence="1">
    <name type="scientific">marine sediment metagenome</name>
    <dbReference type="NCBI Taxonomy" id="412755"/>
    <lineage>
        <taxon>unclassified sequences</taxon>
        <taxon>metagenomes</taxon>
        <taxon>ecological metagenomes</taxon>
    </lineage>
</organism>
<gene>
    <name evidence="1" type="ORF">LCGC14_2634080</name>
</gene>